<dbReference type="Proteomes" id="UP000800041">
    <property type="component" value="Unassembled WGS sequence"/>
</dbReference>
<evidence type="ECO:0000256" key="5">
    <source>
        <dbReference type="SAM" id="Phobius"/>
    </source>
</evidence>
<evidence type="ECO:0000256" key="2">
    <source>
        <dbReference type="ARBA" id="ARBA00022692"/>
    </source>
</evidence>
<evidence type="ECO:0000313" key="6">
    <source>
        <dbReference type="EMBL" id="KAF1989817.1"/>
    </source>
</evidence>
<feature type="transmembrane region" description="Helical" evidence="5">
    <location>
        <begin position="268"/>
        <end position="290"/>
    </location>
</feature>
<keyword evidence="3 5" id="KW-1133">Transmembrane helix</keyword>
<name>A0A6G1H9S7_9PEZI</name>
<reference evidence="6" key="1">
    <citation type="journal article" date="2020" name="Stud. Mycol.">
        <title>101 Dothideomycetes genomes: a test case for predicting lifestyles and emergence of pathogens.</title>
        <authorList>
            <person name="Haridas S."/>
            <person name="Albert R."/>
            <person name="Binder M."/>
            <person name="Bloem J."/>
            <person name="Labutti K."/>
            <person name="Salamov A."/>
            <person name="Andreopoulos B."/>
            <person name="Baker S."/>
            <person name="Barry K."/>
            <person name="Bills G."/>
            <person name="Bluhm B."/>
            <person name="Cannon C."/>
            <person name="Castanera R."/>
            <person name="Culley D."/>
            <person name="Daum C."/>
            <person name="Ezra D."/>
            <person name="Gonzalez J."/>
            <person name="Henrissat B."/>
            <person name="Kuo A."/>
            <person name="Liang C."/>
            <person name="Lipzen A."/>
            <person name="Lutzoni F."/>
            <person name="Magnuson J."/>
            <person name="Mondo S."/>
            <person name="Nolan M."/>
            <person name="Ohm R."/>
            <person name="Pangilinan J."/>
            <person name="Park H.-J."/>
            <person name="Ramirez L."/>
            <person name="Alfaro M."/>
            <person name="Sun H."/>
            <person name="Tritt A."/>
            <person name="Yoshinaga Y."/>
            <person name="Zwiers L.-H."/>
            <person name="Turgeon B."/>
            <person name="Goodwin S."/>
            <person name="Spatafora J."/>
            <person name="Crous P."/>
            <person name="Grigoriev I."/>
        </authorList>
    </citation>
    <scope>NUCLEOTIDE SEQUENCE</scope>
    <source>
        <strain evidence="6">CBS 113979</strain>
    </source>
</reference>
<accession>A0A6G1H9S7</accession>
<evidence type="ECO:0008006" key="8">
    <source>
        <dbReference type="Google" id="ProtNLM"/>
    </source>
</evidence>
<dbReference type="Pfam" id="PF01544">
    <property type="entry name" value="CorA"/>
    <property type="match status" value="1"/>
</dbReference>
<evidence type="ECO:0000256" key="3">
    <source>
        <dbReference type="ARBA" id="ARBA00022989"/>
    </source>
</evidence>
<dbReference type="GO" id="GO:0046873">
    <property type="term" value="F:metal ion transmembrane transporter activity"/>
    <property type="evidence" value="ECO:0007669"/>
    <property type="project" value="InterPro"/>
</dbReference>
<dbReference type="OrthoDB" id="2830640at2759"/>
<sequence>FLTKKQYPDAEAERKELFQDFNLPQLLFSETTYKCNGFAGSDGVYNSSGGLISFISWFRCLVKMVGDGSKGYTWHEMTFFTHWTPDRSIIICVDTPSDMQSKLFATLSTNSSIDFSDPFSLYGPLFDEIVKLYDSSIWRIRDVIRTHEKQILQDETGFSGLHDIMRHAIHSSEVLAVTGGSLRSFRHQREELFRQTHLTANTSNNKSLKHMQFQTQMIENLKLRSDANKERLQNELALAYNLITQRDSKVLTGIGESTRSDSAAMRTVALVTMAFLPATFICAIFGMSFFDFAPGDGVEPAKWTVSDQFWIYWVVAIPVTAATISVWYIWQHGLPHRMAVILTNRFNRRGLSSGTVSKV</sequence>
<organism evidence="6 7">
    <name type="scientific">Aulographum hederae CBS 113979</name>
    <dbReference type="NCBI Taxonomy" id="1176131"/>
    <lineage>
        <taxon>Eukaryota</taxon>
        <taxon>Fungi</taxon>
        <taxon>Dikarya</taxon>
        <taxon>Ascomycota</taxon>
        <taxon>Pezizomycotina</taxon>
        <taxon>Dothideomycetes</taxon>
        <taxon>Pleosporomycetidae</taxon>
        <taxon>Aulographales</taxon>
        <taxon>Aulographaceae</taxon>
    </lineage>
</organism>
<keyword evidence="4 5" id="KW-0472">Membrane</keyword>
<keyword evidence="7" id="KW-1185">Reference proteome</keyword>
<dbReference type="GO" id="GO:0016020">
    <property type="term" value="C:membrane"/>
    <property type="evidence" value="ECO:0007669"/>
    <property type="project" value="UniProtKB-SubCell"/>
</dbReference>
<dbReference type="EMBL" id="ML977144">
    <property type="protein sequence ID" value="KAF1989817.1"/>
    <property type="molecule type" value="Genomic_DNA"/>
</dbReference>
<keyword evidence="2 5" id="KW-0812">Transmembrane</keyword>
<feature type="non-terminal residue" evidence="6">
    <location>
        <position position="1"/>
    </location>
</feature>
<evidence type="ECO:0000256" key="4">
    <source>
        <dbReference type="ARBA" id="ARBA00023136"/>
    </source>
</evidence>
<dbReference type="AlphaFoldDB" id="A0A6G1H9S7"/>
<evidence type="ECO:0000313" key="7">
    <source>
        <dbReference type="Proteomes" id="UP000800041"/>
    </source>
</evidence>
<proteinExistence type="predicted"/>
<protein>
    <recommendedName>
        <fullName evidence="8">Cora-domain-containing protein</fullName>
    </recommendedName>
</protein>
<feature type="transmembrane region" description="Helical" evidence="5">
    <location>
        <begin position="310"/>
        <end position="330"/>
    </location>
</feature>
<dbReference type="InterPro" id="IPR045863">
    <property type="entry name" value="CorA_TM1_TM2"/>
</dbReference>
<comment type="subcellular location">
    <subcellularLocation>
        <location evidence="1">Membrane</location>
        <topology evidence="1">Multi-pass membrane protein</topology>
    </subcellularLocation>
</comment>
<dbReference type="Gene3D" id="1.20.58.340">
    <property type="entry name" value="Magnesium transport protein CorA, transmembrane region"/>
    <property type="match status" value="1"/>
</dbReference>
<dbReference type="SUPFAM" id="SSF144083">
    <property type="entry name" value="Magnesium transport protein CorA, transmembrane region"/>
    <property type="match status" value="1"/>
</dbReference>
<gene>
    <name evidence="6" type="ORF">K402DRAFT_326306</name>
</gene>
<evidence type="ECO:0000256" key="1">
    <source>
        <dbReference type="ARBA" id="ARBA00004141"/>
    </source>
</evidence>
<dbReference type="InterPro" id="IPR002523">
    <property type="entry name" value="MgTranspt_CorA/ZnTranspt_ZntB"/>
</dbReference>